<accession>A0A8J3CS20</accession>
<evidence type="ECO:0000256" key="6">
    <source>
        <dbReference type="ARBA" id="ARBA00012487"/>
    </source>
</evidence>
<evidence type="ECO:0000256" key="13">
    <source>
        <dbReference type="ARBA" id="ARBA00022989"/>
    </source>
</evidence>
<evidence type="ECO:0000256" key="3">
    <source>
        <dbReference type="ARBA" id="ARBA00005119"/>
    </source>
</evidence>
<feature type="transmembrane region" description="Helical" evidence="19">
    <location>
        <begin position="20"/>
        <end position="47"/>
    </location>
</feature>
<evidence type="ECO:0000256" key="2">
    <source>
        <dbReference type="ARBA" id="ARBA00004651"/>
    </source>
</evidence>
<comment type="pathway">
    <text evidence="3 18">Phospholipid metabolism; CDP-diacylglycerol biosynthesis; CDP-diacylglycerol from sn-glycerol 3-phosphate: step 3/3.</text>
</comment>
<evidence type="ECO:0000256" key="12">
    <source>
        <dbReference type="ARBA" id="ARBA00022695"/>
    </source>
</evidence>
<feature type="transmembrane region" description="Helical" evidence="19">
    <location>
        <begin position="141"/>
        <end position="160"/>
    </location>
</feature>
<comment type="pathway">
    <text evidence="4">Lipid metabolism.</text>
</comment>
<keyword evidence="10 18" id="KW-0808">Transferase</keyword>
<dbReference type="InterPro" id="IPR000374">
    <property type="entry name" value="PC_trans"/>
</dbReference>
<keyword evidence="12 18" id="KW-0548">Nucleotidyltransferase</keyword>
<protein>
    <recommendedName>
        <fullName evidence="7 18">Phosphatidate cytidylyltransferase</fullName>
        <ecNumber evidence="6 18">2.7.7.41</ecNumber>
    </recommendedName>
</protein>
<keyword evidence="16" id="KW-0594">Phospholipid biosynthesis</keyword>
<evidence type="ECO:0000256" key="15">
    <source>
        <dbReference type="ARBA" id="ARBA00023136"/>
    </source>
</evidence>
<evidence type="ECO:0000256" key="7">
    <source>
        <dbReference type="ARBA" id="ARBA00019373"/>
    </source>
</evidence>
<dbReference type="EC" id="2.7.7.41" evidence="6 18"/>
<evidence type="ECO:0000256" key="1">
    <source>
        <dbReference type="ARBA" id="ARBA00001698"/>
    </source>
</evidence>
<evidence type="ECO:0000256" key="4">
    <source>
        <dbReference type="ARBA" id="ARBA00005189"/>
    </source>
</evidence>
<dbReference type="GO" id="GO:0005886">
    <property type="term" value="C:plasma membrane"/>
    <property type="evidence" value="ECO:0007669"/>
    <property type="project" value="UniProtKB-SubCell"/>
</dbReference>
<feature type="transmembrane region" description="Helical" evidence="19">
    <location>
        <begin position="108"/>
        <end position="129"/>
    </location>
</feature>
<evidence type="ECO:0000256" key="18">
    <source>
        <dbReference type="RuleBase" id="RU003938"/>
    </source>
</evidence>
<evidence type="ECO:0000256" key="11">
    <source>
        <dbReference type="ARBA" id="ARBA00022692"/>
    </source>
</evidence>
<keyword evidence="21" id="KW-1185">Reference proteome</keyword>
<feature type="transmembrane region" description="Helical" evidence="19">
    <location>
        <begin position="59"/>
        <end position="78"/>
    </location>
</feature>
<evidence type="ECO:0000256" key="5">
    <source>
        <dbReference type="ARBA" id="ARBA00010185"/>
    </source>
</evidence>
<evidence type="ECO:0000313" key="21">
    <source>
        <dbReference type="Proteomes" id="UP000634004"/>
    </source>
</evidence>
<comment type="similarity">
    <text evidence="5 18">Belongs to the CDS family.</text>
</comment>
<comment type="catalytic activity">
    <reaction evidence="1 18">
        <text>a 1,2-diacyl-sn-glycero-3-phosphate + CTP + H(+) = a CDP-1,2-diacyl-sn-glycerol + diphosphate</text>
        <dbReference type="Rhea" id="RHEA:16229"/>
        <dbReference type="ChEBI" id="CHEBI:15378"/>
        <dbReference type="ChEBI" id="CHEBI:33019"/>
        <dbReference type="ChEBI" id="CHEBI:37563"/>
        <dbReference type="ChEBI" id="CHEBI:58332"/>
        <dbReference type="ChEBI" id="CHEBI:58608"/>
        <dbReference type="EC" id="2.7.7.41"/>
    </reaction>
</comment>
<gene>
    <name evidence="20" type="primary">cdsA</name>
    <name evidence="20" type="ORF">GCM10009069_12240</name>
</gene>
<keyword evidence="15 19" id="KW-0472">Membrane</keyword>
<evidence type="ECO:0000256" key="8">
    <source>
        <dbReference type="ARBA" id="ARBA00022475"/>
    </source>
</evidence>
<reference evidence="20" key="2">
    <citation type="submission" date="2020-09" db="EMBL/GenBank/DDBJ databases">
        <authorList>
            <person name="Sun Q."/>
            <person name="Kim S."/>
        </authorList>
    </citation>
    <scope>NUCLEOTIDE SEQUENCE</scope>
    <source>
        <strain evidence="20">KCTC 32513</strain>
    </source>
</reference>
<keyword evidence="9" id="KW-0444">Lipid biosynthesis</keyword>
<comment type="subcellular location">
    <subcellularLocation>
        <location evidence="2">Cell membrane</location>
        <topology evidence="2">Multi-pass membrane protein</topology>
    </subcellularLocation>
</comment>
<feature type="transmembrane region" description="Helical" evidence="19">
    <location>
        <begin position="84"/>
        <end position="101"/>
    </location>
</feature>
<keyword evidence="14" id="KW-0443">Lipid metabolism</keyword>
<dbReference type="PANTHER" id="PTHR46382:SF1">
    <property type="entry name" value="PHOSPHATIDATE CYTIDYLYLTRANSFERASE"/>
    <property type="match status" value="1"/>
</dbReference>
<evidence type="ECO:0000256" key="19">
    <source>
        <dbReference type="SAM" id="Phobius"/>
    </source>
</evidence>
<proteinExistence type="inferred from homology"/>
<dbReference type="PROSITE" id="PS01315">
    <property type="entry name" value="CDS"/>
    <property type="match status" value="1"/>
</dbReference>
<evidence type="ECO:0000256" key="17">
    <source>
        <dbReference type="ARBA" id="ARBA00023264"/>
    </source>
</evidence>
<dbReference type="EMBL" id="BMZH01000004">
    <property type="protein sequence ID" value="GHA90767.1"/>
    <property type="molecule type" value="Genomic_DNA"/>
</dbReference>
<organism evidence="20 21">
    <name type="scientific">Algimonas arctica</name>
    <dbReference type="NCBI Taxonomy" id="1479486"/>
    <lineage>
        <taxon>Bacteria</taxon>
        <taxon>Pseudomonadati</taxon>
        <taxon>Pseudomonadota</taxon>
        <taxon>Alphaproteobacteria</taxon>
        <taxon>Maricaulales</taxon>
        <taxon>Robiginitomaculaceae</taxon>
        <taxon>Algimonas</taxon>
    </lineage>
</organism>
<dbReference type="AlphaFoldDB" id="A0A8J3CS20"/>
<evidence type="ECO:0000256" key="10">
    <source>
        <dbReference type="ARBA" id="ARBA00022679"/>
    </source>
</evidence>
<dbReference type="Proteomes" id="UP000634004">
    <property type="component" value="Unassembled WGS sequence"/>
</dbReference>
<sequence length="276" mass="29044">MTDVVKKARLSGLKPRLLTGVIVLLVCLLPFYFGGYIWTALVAIFSARMMYEWVRMTDSGATPLAFGLAMVGLFVALLYAVQGLPVWAVGALFLVTLAAVAERQSRGGAVWTAFGLPYIIFPAVVMILLRGAEVGFATRGFTQLSFIILVVIAADVGAYFGGSTIGGPKLAPKLSPNKTWSGAISGLILASIIAVIAGLFIGLPAWGSVLLALPLVVLSVLGDLLESMFKRRLGVKDTGTLLPGHGGLLDRLDSLLAAVVGGAILFMLIGDRWPIG</sequence>
<keyword evidence="11 18" id="KW-0812">Transmembrane</keyword>
<feature type="transmembrane region" description="Helical" evidence="19">
    <location>
        <begin position="180"/>
        <end position="200"/>
    </location>
</feature>
<dbReference type="Pfam" id="PF01148">
    <property type="entry name" value="CTP_transf_1"/>
    <property type="match status" value="1"/>
</dbReference>
<name>A0A8J3CS20_9PROT</name>
<evidence type="ECO:0000313" key="20">
    <source>
        <dbReference type="EMBL" id="GHA90767.1"/>
    </source>
</evidence>
<dbReference type="GO" id="GO:0004605">
    <property type="term" value="F:phosphatidate cytidylyltransferase activity"/>
    <property type="evidence" value="ECO:0007669"/>
    <property type="project" value="UniProtKB-EC"/>
</dbReference>
<feature type="transmembrane region" description="Helical" evidence="19">
    <location>
        <begin position="255"/>
        <end position="275"/>
    </location>
</feature>
<comment type="caution">
    <text evidence="20">The sequence shown here is derived from an EMBL/GenBank/DDBJ whole genome shotgun (WGS) entry which is preliminary data.</text>
</comment>
<keyword evidence="17" id="KW-1208">Phospholipid metabolism</keyword>
<keyword evidence="13 19" id="KW-1133">Transmembrane helix</keyword>
<dbReference type="RefSeq" id="WP_189496497.1">
    <property type="nucleotide sequence ID" value="NZ_BMZH01000004.1"/>
</dbReference>
<keyword evidence="8" id="KW-1003">Cell membrane</keyword>
<evidence type="ECO:0000256" key="16">
    <source>
        <dbReference type="ARBA" id="ARBA00023209"/>
    </source>
</evidence>
<feature type="transmembrane region" description="Helical" evidence="19">
    <location>
        <begin position="206"/>
        <end position="225"/>
    </location>
</feature>
<evidence type="ECO:0000256" key="14">
    <source>
        <dbReference type="ARBA" id="ARBA00023098"/>
    </source>
</evidence>
<reference evidence="20" key="1">
    <citation type="journal article" date="2014" name="Int. J. Syst. Evol. Microbiol.">
        <title>Complete genome sequence of Corynebacterium casei LMG S-19264T (=DSM 44701T), isolated from a smear-ripened cheese.</title>
        <authorList>
            <consortium name="US DOE Joint Genome Institute (JGI-PGF)"/>
            <person name="Walter F."/>
            <person name="Albersmeier A."/>
            <person name="Kalinowski J."/>
            <person name="Ruckert C."/>
        </authorList>
    </citation>
    <scope>NUCLEOTIDE SEQUENCE</scope>
    <source>
        <strain evidence="20">KCTC 32513</strain>
    </source>
</reference>
<dbReference type="UniPathway" id="UPA00557">
    <property type="reaction ID" value="UER00614"/>
</dbReference>
<dbReference type="PANTHER" id="PTHR46382">
    <property type="entry name" value="PHOSPHATIDATE CYTIDYLYLTRANSFERASE"/>
    <property type="match status" value="1"/>
</dbReference>
<evidence type="ECO:0000256" key="9">
    <source>
        <dbReference type="ARBA" id="ARBA00022516"/>
    </source>
</evidence>
<dbReference type="GO" id="GO:0016024">
    <property type="term" value="P:CDP-diacylglycerol biosynthetic process"/>
    <property type="evidence" value="ECO:0007669"/>
    <property type="project" value="UniProtKB-UniPathway"/>
</dbReference>